<feature type="compositionally biased region" description="Basic residues" evidence="2">
    <location>
        <begin position="1053"/>
        <end position="1063"/>
    </location>
</feature>
<dbReference type="Gene3D" id="3.30.70.330">
    <property type="match status" value="2"/>
</dbReference>
<feature type="region of interest" description="Disordered" evidence="2">
    <location>
        <begin position="407"/>
        <end position="427"/>
    </location>
</feature>
<dbReference type="SMART" id="SM00360">
    <property type="entry name" value="RRM"/>
    <property type="match status" value="1"/>
</dbReference>
<feature type="domain" description="RRM" evidence="3">
    <location>
        <begin position="599"/>
        <end position="667"/>
    </location>
</feature>
<dbReference type="SUPFAM" id="SSF54928">
    <property type="entry name" value="RNA-binding domain, RBD"/>
    <property type="match status" value="1"/>
</dbReference>
<dbReference type="PANTHER" id="PTHR14089:SF10">
    <property type="entry name" value="RNA-BINDING PROTEIN NAB6"/>
    <property type="match status" value="1"/>
</dbReference>
<evidence type="ECO:0000259" key="3">
    <source>
        <dbReference type="SMART" id="SM00360"/>
    </source>
</evidence>
<dbReference type="PANTHER" id="PTHR14089">
    <property type="entry name" value="PRE-MRNA-SPLICING FACTOR RBM22"/>
    <property type="match status" value="1"/>
</dbReference>
<evidence type="ECO:0000313" key="4">
    <source>
        <dbReference type="EMBL" id="QLL34681.1"/>
    </source>
</evidence>
<dbReference type="InterPro" id="IPR018835">
    <property type="entry name" value="RNA-binding_domain_put"/>
</dbReference>
<organism evidence="4 5">
    <name type="scientific">Torulaspora globosa</name>
    <dbReference type="NCBI Taxonomy" id="48254"/>
    <lineage>
        <taxon>Eukaryota</taxon>
        <taxon>Fungi</taxon>
        <taxon>Dikarya</taxon>
        <taxon>Ascomycota</taxon>
        <taxon>Saccharomycotina</taxon>
        <taxon>Saccharomycetes</taxon>
        <taxon>Saccharomycetales</taxon>
        <taxon>Saccharomycetaceae</taxon>
        <taxon>Torulaspora</taxon>
    </lineage>
</organism>
<sequence>MAMQSKGSAHQNQQPNHTEYGGSGKMMNTPVVYPQMGSMGNQFVNAQPVFYHAGPVMNAPPTPFDTAYGVTLLPSHLLMGSPFVSSPDLFQQSHYHQYANQRRHGSSHSKPSSGRSFAKVATAYPAPPPLSSPPISRNAGFPINSREFGRDSYYKPIRTADASKLFGDPFIVTYTILPRGNDEFRTRSLLLENVNNSTDLHAFVTNHTISAPVESVYMFEKEKGSNHVSILLSFFSRTICLDFYNSVLQRFSEYKSDLDSKGLTLSFVSLEYKVPGTDREVVEHEDDTKLDAFSITAAGSLRYDIINRGAARSIAITFDKACSKNELIDKKLEFLKAKNNSRYVLESVDLISANEPTKNFPENYAILTFLNIFMAVEMLDYIRLHSQKLGIVNCFFVSVLPQSSDSKRRSVSASSNSKSSESGNISYRDKNGSITSLESCSSLLSLDPEVDEVTSRLEKSKLEKCLLEIRASQYKDPTFQAYTDHLSNVTVSEAASMEFQLHLPRPQEVTVNEISLPSRGLSFSGEMDVIRGGQRFNTATQPIPHLTSFTNTPDSPYMPPHSASRENNINKQITQNLQQHYATSAEVSSSMGGGVGNRTIYIGNIHPRSKAEDICNVVRGGILQGIKFLPERHICFVTFIEAASAVQFYTNAFIDPIVLHGNMLKVGWGHHSGPLPKSISLAVTVGASRNVYVSLPEYAFKDKYINDPQYKEYAQKYKLPTEQQLRKDFSHYGEIEQINYLSDGHCCWVNFMNISAAIKLVEEVKYDDEKKSQEFFNNRYEGLIIGYGKDRCGNVNKNLIAGKNSRFYKKVKKPSFNIRLSKMEAERRQHEESLRNQQRNNSEKLIQFGSLGITLDREGKKSFDDNSVTDSEVEVDFVEGTKKTVKQEDGKESEQEERELLKLSNKSEISEGLGITDSAANEKKNKNLSDLASSASNDEEAASHSRSDVSSEIELIIQTPADDRREVQASQPPEGSLKKTKSISEKDKKSTAYDVSTTFSGLSLDANPPMAPATISRNYSLMLKKQYEDDKLNETKVNKGQDASGEVPEVSNHRKGRSKRRQGKFIPGSDVMAQYLAQLQHSTFIYAANILGASSEEESLDGNRKS</sequence>
<evidence type="ECO:0000256" key="1">
    <source>
        <dbReference type="ARBA" id="ARBA00022884"/>
    </source>
</evidence>
<proteinExistence type="predicted"/>
<dbReference type="GO" id="GO:0010468">
    <property type="term" value="P:regulation of gene expression"/>
    <property type="evidence" value="ECO:0007669"/>
    <property type="project" value="UniProtKB-ARBA"/>
</dbReference>
<dbReference type="InterPro" id="IPR018885">
    <property type="entry name" value="mRNA-bd_dom"/>
</dbReference>
<gene>
    <name evidence="4" type="ORF">HG536_0H00560</name>
</gene>
<dbReference type="GO" id="GO:0010494">
    <property type="term" value="C:cytoplasmic stress granule"/>
    <property type="evidence" value="ECO:0007669"/>
    <property type="project" value="TreeGrafter"/>
</dbReference>
<keyword evidence="1" id="KW-0694">RNA-binding</keyword>
<dbReference type="AlphaFoldDB" id="A0A7G3ZME5"/>
<dbReference type="InterPro" id="IPR035979">
    <property type="entry name" value="RBD_domain_sf"/>
</dbReference>
<dbReference type="Pfam" id="PF10378">
    <property type="entry name" value="RRM"/>
    <property type="match status" value="1"/>
</dbReference>
<feature type="region of interest" description="Disordered" evidence="2">
    <location>
        <begin position="1"/>
        <end position="26"/>
    </location>
</feature>
<dbReference type="InterPro" id="IPR000504">
    <property type="entry name" value="RRM_dom"/>
</dbReference>
<keyword evidence="5" id="KW-1185">Reference proteome</keyword>
<feature type="region of interest" description="Disordered" evidence="2">
    <location>
        <begin position="1037"/>
        <end position="1065"/>
    </location>
</feature>
<accession>A0A7G3ZME5</accession>
<dbReference type="InterPro" id="IPR039171">
    <property type="entry name" value="Cwc2/Slt11"/>
</dbReference>
<name>A0A7G3ZME5_9SACH</name>
<dbReference type="InterPro" id="IPR012677">
    <property type="entry name" value="Nucleotide-bd_a/b_plait_sf"/>
</dbReference>
<feature type="compositionally biased region" description="Basic and acidic residues" evidence="2">
    <location>
        <begin position="879"/>
        <end position="901"/>
    </location>
</feature>
<feature type="compositionally biased region" description="Low complexity" evidence="2">
    <location>
        <begin position="411"/>
        <end position="426"/>
    </location>
</feature>
<feature type="region of interest" description="Disordered" evidence="2">
    <location>
        <begin position="879"/>
        <end position="905"/>
    </location>
</feature>
<evidence type="ECO:0000313" key="5">
    <source>
        <dbReference type="Proteomes" id="UP000515788"/>
    </source>
</evidence>
<dbReference type="FunFam" id="3.30.70.330:FF:000400">
    <property type="entry name" value="Negative regulator of differentiation 1"/>
    <property type="match status" value="1"/>
</dbReference>
<evidence type="ECO:0000256" key="2">
    <source>
        <dbReference type="SAM" id="MobiDB-lite"/>
    </source>
</evidence>
<dbReference type="KEGG" id="tgb:HG536_0H00560"/>
<dbReference type="GO" id="GO:0003729">
    <property type="term" value="F:mRNA binding"/>
    <property type="evidence" value="ECO:0007669"/>
    <property type="project" value="UniProtKB-ARBA"/>
</dbReference>
<feature type="region of interest" description="Disordered" evidence="2">
    <location>
        <begin position="98"/>
        <end position="117"/>
    </location>
</feature>
<dbReference type="GeneID" id="59327947"/>
<dbReference type="EMBL" id="CP059253">
    <property type="protein sequence ID" value="QLL34681.1"/>
    <property type="molecule type" value="Genomic_DNA"/>
</dbReference>
<protein>
    <recommendedName>
        <fullName evidence="3">RRM domain-containing protein</fullName>
    </recommendedName>
</protein>
<dbReference type="RefSeq" id="XP_037141355.1">
    <property type="nucleotide sequence ID" value="XM_037285459.1"/>
</dbReference>
<dbReference type="OrthoDB" id="6407164at2759"/>
<dbReference type="Proteomes" id="UP000515788">
    <property type="component" value="Chromosome 8"/>
</dbReference>
<feature type="compositionally biased region" description="Polar residues" evidence="2">
    <location>
        <begin position="1"/>
        <end position="17"/>
    </location>
</feature>
<dbReference type="Pfam" id="PF10567">
    <property type="entry name" value="Nab6_mRNP_bdg"/>
    <property type="match status" value="1"/>
</dbReference>
<reference evidence="4 5" key="1">
    <citation type="submission" date="2020-06" db="EMBL/GenBank/DDBJ databases">
        <title>The yeast mating-type switching endonuclease HO is a domesticated member of an unorthodox homing genetic element family.</title>
        <authorList>
            <person name="Coughlan A.Y."/>
            <person name="Lombardi L."/>
            <person name="Braun-Galleani S."/>
            <person name="Martos A.R."/>
            <person name="Galeote V."/>
            <person name="Bigey F."/>
            <person name="Dequin S."/>
            <person name="Byrne K.P."/>
            <person name="Wolfe K.H."/>
        </authorList>
    </citation>
    <scope>NUCLEOTIDE SEQUENCE [LARGE SCALE GENOMIC DNA]</scope>
    <source>
        <strain evidence="4 5">CBS764</strain>
    </source>
</reference>
<feature type="region of interest" description="Disordered" evidence="2">
    <location>
        <begin position="929"/>
        <end position="990"/>
    </location>
</feature>